<dbReference type="EMBL" id="CAJFDI010000004">
    <property type="protein sequence ID" value="CAD5227342.1"/>
    <property type="molecule type" value="Genomic_DNA"/>
</dbReference>
<evidence type="ECO:0000256" key="1">
    <source>
        <dbReference type="SAM" id="MobiDB-lite"/>
    </source>
</evidence>
<evidence type="ECO:0000313" key="3">
    <source>
        <dbReference type="EMBL" id="CAD5227342.1"/>
    </source>
</evidence>
<dbReference type="Proteomes" id="UP000582659">
    <property type="component" value="Unassembled WGS sequence"/>
</dbReference>
<dbReference type="CDD" id="cd00136">
    <property type="entry name" value="PDZ_canonical"/>
    <property type="match status" value="1"/>
</dbReference>
<dbReference type="InterPro" id="IPR040264">
    <property type="entry name" value="T15H9.4-like"/>
</dbReference>
<dbReference type="InterPro" id="IPR036034">
    <property type="entry name" value="PDZ_sf"/>
</dbReference>
<keyword evidence="4" id="KW-1185">Reference proteome</keyword>
<evidence type="ECO:0000259" key="2">
    <source>
        <dbReference type="PROSITE" id="PS50106"/>
    </source>
</evidence>
<dbReference type="OrthoDB" id="5852987at2759"/>
<evidence type="ECO:0000313" key="4">
    <source>
        <dbReference type="Proteomes" id="UP000659654"/>
    </source>
</evidence>
<dbReference type="SUPFAM" id="SSF50156">
    <property type="entry name" value="PDZ domain-like"/>
    <property type="match status" value="2"/>
</dbReference>
<dbReference type="Proteomes" id="UP000659654">
    <property type="component" value="Unassembled WGS sequence"/>
</dbReference>
<organism evidence="3 4">
    <name type="scientific">Bursaphelenchus xylophilus</name>
    <name type="common">Pinewood nematode worm</name>
    <name type="synonym">Aphelenchoides xylophilus</name>
    <dbReference type="NCBI Taxonomy" id="6326"/>
    <lineage>
        <taxon>Eukaryota</taxon>
        <taxon>Metazoa</taxon>
        <taxon>Ecdysozoa</taxon>
        <taxon>Nematoda</taxon>
        <taxon>Chromadorea</taxon>
        <taxon>Rhabditida</taxon>
        <taxon>Tylenchina</taxon>
        <taxon>Tylenchomorpha</taxon>
        <taxon>Aphelenchoidea</taxon>
        <taxon>Aphelenchoididae</taxon>
        <taxon>Bursaphelenchus</taxon>
    </lineage>
</organism>
<dbReference type="PANTHER" id="PTHR31327:SF5">
    <property type="entry name" value="PDZ DOMAIN-CONTAINING PROTEIN"/>
    <property type="match status" value="1"/>
</dbReference>
<name>A0A7I8WV97_BURXY</name>
<dbReference type="PROSITE" id="PS50106">
    <property type="entry name" value="PDZ"/>
    <property type="match status" value="1"/>
</dbReference>
<dbReference type="SMART" id="SM00228">
    <property type="entry name" value="PDZ"/>
    <property type="match status" value="2"/>
</dbReference>
<reference evidence="3" key="1">
    <citation type="submission" date="2020-09" db="EMBL/GenBank/DDBJ databases">
        <authorList>
            <person name="Kikuchi T."/>
        </authorList>
    </citation>
    <scope>NUCLEOTIDE SEQUENCE</scope>
    <source>
        <strain evidence="3">Ka4C1</strain>
    </source>
</reference>
<dbReference type="Gene3D" id="2.30.42.10">
    <property type="match status" value="2"/>
</dbReference>
<feature type="compositionally biased region" description="Basic and acidic residues" evidence="1">
    <location>
        <begin position="208"/>
        <end position="223"/>
    </location>
</feature>
<accession>A0A7I8WV97</accession>
<feature type="domain" description="PDZ" evidence="2">
    <location>
        <begin position="104"/>
        <end position="159"/>
    </location>
</feature>
<dbReference type="InterPro" id="IPR001478">
    <property type="entry name" value="PDZ"/>
</dbReference>
<comment type="caution">
    <text evidence="3">The sequence shown here is derived from an EMBL/GenBank/DDBJ whole genome shotgun (WGS) entry which is preliminary data.</text>
</comment>
<feature type="region of interest" description="Disordered" evidence="1">
    <location>
        <begin position="191"/>
        <end position="244"/>
    </location>
</feature>
<proteinExistence type="predicted"/>
<sequence length="311" mass="34065">MAKDDHHWIESTIQADIGPRSSVGVLLSNDLPPKVVKILPSSSFLGRLFVGDRIVSINGQPIKNFQEMHKLCKGKISLKLCRDEYCTVQATSLPDPKPGFQAFDFDIKWREGGMPIGILVCTDSEKQVMVSMIENGSLASSSLRPGDILVKVNDTAISDRNVAKKLILDSVTASNRVKLTVHRQIERDVPSLIHSTVASPGNPPNDLRSSKDTQSEKSQKSEVKSITATAKPARPKPKGLPNFDTLVPPDVLAIMEANKDFWKKPNSNPPILKSRSAPGPRINLEGQVEETQIAYEPGPKPLRNTPKRVGS</sequence>
<dbReference type="EMBL" id="CAJFCV020000004">
    <property type="protein sequence ID" value="CAG9117523.1"/>
    <property type="molecule type" value="Genomic_DNA"/>
</dbReference>
<dbReference type="Pfam" id="PF00595">
    <property type="entry name" value="PDZ"/>
    <property type="match status" value="1"/>
</dbReference>
<dbReference type="PANTHER" id="PTHR31327">
    <property type="entry name" value="SPERM MEIOSIS PDZ DOMAIN CONTAINING PROTEINS-RELATED"/>
    <property type="match status" value="1"/>
</dbReference>
<dbReference type="AlphaFoldDB" id="A0A7I8WV97"/>
<protein>
    <submittedName>
        <fullName evidence="3">(pine wood nematode) hypothetical protein</fullName>
    </submittedName>
</protein>
<feature type="region of interest" description="Disordered" evidence="1">
    <location>
        <begin position="260"/>
        <end position="311"/>
    </location>
</feature>
<gene>
    <name evidence="3" type="ORF">BXYJ_LOCUS9887</name>
</gene>